<reference evidence="1" key="1">
    <citation type="submission" date="2023-04" db="EMBL/GenBank/DDBJ databases">
        <title>Draft Genome sequencing of Naganishia species isolated from polar environments using Oxford Nanopore Technology.</title>
        <authorList>
            <person name="Leo P."/>
            <person name="Venkateswaran K."/>
        </authorList>
    </citation>
    <scope>NUCLEOTIDE SEQUENCE</scope>
    <source>
        <strain evidence="1">MNA-CCFEE 5262</strain>
    </source>
</reference>
<dbReference type="Proteomes" id="UP001230649">
    <property type="component" value="Unassembled WGS sequence"/>
</dbReference>
<protein>
    <submittedName>
        <fullName evidence="1">Uncharacterized protein</fullName>
    </submittedName>
</protein>
<keyword evidence="2" id="KW-1185">Reference proteome</keyword>
<evidence type="ECO:0000313" key="1">
    <source>
        <dbReference type="EMBL" id="KAJ9116630.1"/>
    </source>
</evidence>
<proteinExistence type="predicted"/>
<name>A0ACC2WZ78_9TREE</name>
<sequence>MLVMPSRKPSQSKSNPTVVMPKQSSTVKMIGSSAEGPISTMSATGMFRHLPPERYGGRTTFSARSTKTEDSNRLVPYISVVDCLTGQPARTLCQTEDTGELRPSGVPLLEQVTTNWRMPVLVFCGTDDVGLSVEDEAFLGNPISSRNNGSLTAAQQVTFDSWQITQSTVLTSNFHALLGISHVQTEWMDSSNGKRFRSPLHCKPDNAPTCRHTQLCNLSNASQLLVQACIRVQSTLISILQKLRNQGRQSSIIFRTALRILLTAEMGALDCFNPTFLTRNETMSLFSTIKPFLGNSGRRKQKNEEKSS</sequence>
<accession>A0ACC2WZ78</accession>
<comment type="caution">
    <text evidence="1">The sequence shown here is derived from an EMBL/GenBank/DDBJ whole genome shotgun (WGS) entry which is preliminary data.</text>
</comment>
<organism evidence="1 2">
    <name type="scientific">Naganishia adeliensis</name>
    <dbReference type="NCBI Taxonomy" id="92952"/>
    <lineage>
        <taxon>Eukaryota</taxon>
        <taxon>Fungi</taxon>
        <taxon>Dikarya</taxon>
        <taxon>Basidiomycota</taxon>
        <taxon>Agaricomycotina</taxon>
        <taxon>Tremellomycetes</taxon>
        <taxon>Filobasidiales</taxon>
        <taxon>Filobasidiaceae</taxon>
        <taxon>Naganishia</taxon>
    </lineage>
</organism>
<gene>
    <name evidence="1" type="ORF">QFC20_000563</name>
</gene>
<evidence type="ECO:0000313" key="2">
    <source>
        <dbReference type="Proteomes" id="UP001230649"/>
    </source>
</evidence>
<dbReference type="EMBL" id="JASBWS010000003">
    <property type="protein sequence ID" value="KAJ9116630.1"/>
    <property type="molecule type" value="Genomic_DNA"/>
</dbReference>